<sequence length="115" mass="13222">MQLSDFHIRTVIECHLSNKSVRQISFLLELPRSTVSDVIANGRQHKLTERDRRVLKRVASIVCPRLQLPILPLEATASGCNVSRITVSRELMKWFSMAEQPHTSLKSPCTKRWLE</sequence>
<protein>
    <recommendedName>
        <fullName evidence="3">Transposase</fullName>
    </recommendedName>
</protein>
<dbReference type="InterPro" id="IPR036388">
    <property type="entry name" value="WH-like_DNA-bd_sf"/>
</dbReference>
<dbReference type="AlphaFoldDB" id="A0AAZ3PBR0"/>
<evidence type="ECO:0000313" key="1">
    <source>
        <dbReference type="Ensembl" id="ENSOTSP00005114021.1"/>
    </source>
</evidence>
<evidence type="ECO:0008006" key="3">
    <source>
        <dbReference type="Google" id="ProtNLM"/>
    </source>
</evidence>
<dbReference type="Ensembl" id="ENSOTST00005140965.1">
    <property type="protein sequence ID" value="ENSOTSP00005114021.1"/>
    <property type="gene ID" value="ENSOTSG00005060446.1"/>
</dbReference>
<keyword evidence="2" id="KW-1185">Reference proteome</keyword>
<accession>A0AAZ3PBR0</accession>
<reference evidence="1" key="3">
    <citation type="submission" date="2025-09" db="UniProtKB">
        <authorList>
            <consortium name="Ensembl"/>
        </authorList>
    </citation>
    <scope>IDENTIFICATION</scope>
</reference>
<name>A0AAZ3PBR0_ONCTS</name>
<proteinExistence type="predicted"/>
<reference evidence="1" key="2">
    <citation type="submission" date="2025-08" db="UniProtKB">
        <authorList>
            <consortium name="Ensembl"/>
        </authorList>
    </citation>
    <scope>IDENTIFICATION</scope>
</reference>
<dbReference type="Proteomes" id="UP000694402">
    <property type="component" value="Unassembled WGS sequence"/>
</dbReference>
<evidence type="ECO:0000313" key="2">
    <source>
        <dbReference type="Proteomes" id="UP000694402"/>
    </source>
</evidence>
<reference evidence="2" key="1">
    <citation type="journal article" date="2018" name="PLoS ONE">
        <title>Chinook salmon (Oncorhynchus tshawytscha) genome and transcriptome.</title>
        <authorList>
            <person name="Christensen K.A."/>
            <person name="Leong J.S."/>
            <person name="Sakhrani D."/>
            <person name="Biagi C.A."/>
            <person name="Minkley D.R."/>
            <person name="Withler R.E."/>
            <person name="Rondeau E.B."/>
            <person name="Koop B.F."/>
            <person name="Devlin R.H."/>
        </authorList>
    </citation>
    <scope>NUCLEOTIDE SEQUENCE [LARGE SCALE GENOMIC DNA]</scope>
</reference>
<dbReference type="Gene3D" id="1.10.10.10">
    <property type="entry name" value="Winged helix-like DNA-binding domain superfamily/Winged helix DNA-binding domain"/>
    <property type="match status" value="1"/>
</dbReference>
<organism evidence="1 2">
    <name type="scientific">Oncorhynchus tshawytscha</name>
    <name type="common">Chinook salmon</name>
    <name type="synonym">Salmo tshawytscha</name>
    <dbReference type="NCBI Taxonomy" id="74940"/>
    <lineage>
        <taxon>Eukaryota</taxon>
        <taxon>Metazoa</taxon>
        <taxon>Chordata</taxon>
        <taxon>Craniata</taxon>
        <taxon>Vertebrata</taxon>
        <taxon>Euteleostomi</taxon>
        <taxon>Actinopterygii</taxon>
        <taxon>Neopterygii</taxon>
        <taxon>Teleostei</taxon>
        <taxon>Protacanthopterygii</taxon>
        <taxon>Salmoniformes</taxon>
        <taxon>Salmonidae</taxon>
        <taxon>Salmoninae</taxon>
        <taxon>Oncorhynchus</taxon>
    </lineage>
</organism>